<dbReference type="EMBL" id="CP030850">
    <property type="protein sequence ID" value="AXE16553.1"/>
    <property type="molecule type" value="Genomic_DNA"/>
</dbReference>
<dbReference type="PANTHER" id="PTHR38813:SF1">
    <property type="entry name" value="TOXIN RELE1-RELATED"/>
    <property type="match status" value="1"/>
</dbReference>
<dbReference type="RefSeq" id="WP_114065340.1">
    <property type="nucleotide sequence ID" value="NZ_CP030850.1"/>
</dbReference>
<dbReference type="SUPFAM" id="SSF143011">
    <property type="entry name" value="RelE-like"/>
    <property type="match status" value="1"/>
</dbReference>
<dbReference type="Proteomes" id="UP000251993">
    <property type="component" value="Chromosome"/>
</dbReference>
<dbReference type="OrthoDB" id="9805098at2"/>
<dbReference type="AlphaFoldDB" id="A0A344TD32"/>
<dbReference type="Gene3D" id="3.30.2310.20">
    <property type="entry name" value="RelE-like"/>
    <property type="match status" value="1"/>
</dbReference>
<name>A0A344TD32_9BACT</name>
<dbReference type="InterPro" id="IPR007712">
    <property type="entry name" value="RelE/ParE_toxin"/>
</dbReference>
<proteinExistence type="predicted"/>
<dbReference type="KEGG" id="run:DR864_01820"/>
<dbReference type="InterPro" id="IPR052747">
    <property type="entry name" value="TA_system_RelE_toxin"/>
</dbReference>
<evidence type="ECO:0000313" key="2">
    <source>
        <dbReference type="EMBL" id="AXE16553.1"/>
    </source>
</evidence>
<keyword evidence="1" id="KW-1277">Toxin-antitoxin system</keyword>
<evidence type="ECO:0000256" key="1">
    <source>
        <dbReference type="ARBA" id="ARBA00022649"/>
    </source>
</evidence>
<sequence length="72" mass="8764">MPKYEVEITQYAERQFKKIDRKHWNNLREAIVALGEDPRPFGYKKLKGREAYRIRTGDYQVIYEIFDKKLIV</sequence>
<dbReference type="Pfam" id="PF05016">
    <property type="entry name" value="ParE_toxin"/>
    <property type="match status" value="1"/>
</dbReference>
<dbReference type="InterPro" id="IPR035093">
    <property type="entry name" value="RelE/ParE_toxin_dom_sf"/>
</dbReference>
<evidence type="ECO:0000313" key="3">
    <source>
        <dbReference type="Proteomes" id="UP000251993"/>
    </source>
</evidence>
<dbReference type="PANTHER" id="PTHR38813">
    <property type="match status" value="1"/>
</dbReference>
<gene>
    <name evidence="2" type="ORF">DR864_01820</name>
</gene>
<organism evidence="2 3">
    <name type="scientific">Runella rosea</name>
    <dbReference type="NCBI Taxonomy" id="2259595"/>
    <lineage>
        <taxon>Bacteria</taxon>
        <taxon>Pseudomonadati</taxon>
        <taxon>Bacteroidota</taxon>
        <taxon>Cytophagia</taxon>
        <taxon>Cytophagales</taxon>
        <taxon>Spirosomataceae</taxon>
        <taxon>Runella</taxon>
    </lineage>
</organism>
<protein>
    <submittedName>
        <fullName evidence="2">Type II toxin-antitoxin system RelE/ParE family toxin</fullName>
    </submittedName>
</protein>
<accession>A0A344TD32</accession>
<keyword evidence="3" id="KW-1185">Reference proteome</keyword>
<reference evidence="2 3" key="1">
    <citation type="submission" date="2018-07" db="EMBL/GenBank/DDBJ databases">
        <title>Genome sequencing of Runella.</title>
        <authorList>
            <person name="Baek M.-G."/>
            <person name="Yi H."/>
        </authorList>
    </citation>
    <scope>NUCLEOTIDE SEQUENCE [LARGE SCALE GENOMIC DNA]</scope>
    <source>
        <strain evidence="2 3">HYN0085</strain>
    </source>
</reference>